<feature type="compositionally biased region" description="Polar residues" evidence="1">
    <location>
        <begin position="176"/>
        <end position="189"/>
    </location>
</feature>
<proteinExistence type="predicted"/>
<evidence type="ECO:0000313" key="3">
    <source>
        <dbReference type="Proteomes" id="UP000481861"/>
    </source>
</evidence>
<feature type="region of interest" description="Disordered" evidence="1">
    <location>
        <begin position="71"/>
        <end position="275"/>
    </location>
</feature>
<dbReference type="EMBL" id="JAADJZ010000006">
    <property type="protein sequence ID" value="KAF2874517.1"/>
    <property type="molecule type" value="Genomic_DNA"/>
</dbReference>
<gene>
    <name evidence="2" type="ORF">BDV95DRAFT_604690</name>
</gene>
<sequence>MPSTGLLASNEFAGDYQDAGRAAEQDLISPLTRLQQRADSYSSQITSTLSEHRPRPASVVPSVFQYEDAGFGTPIARPRGRSGSSDLRDGSGSGPHVRARGGRHFQERQAYSPAYHNTEAPYPRGRSRRRGETRARTAQRSSENLPVGGSDYEDGYMMPHPQTQSHRPSYGRGRYTPSSSGRGGNTPSQIAPMRSSMLPTPSPRDMSNRHHTRALPQPSASTWSPRDLDRIDHPRTFTPPAHSYRPGSQRRYMQPPPHSYRGQPHSHRGRRDGSGALTAIQVPPERAPPFTSPTLAVARGTMSWRPHTARASTFRRRLPSHQHDQENSGDAEAELMREELAALSMRYADDQPLETMDETPPRTGRFEQHTRDRA</sequence>
<evidence type="ECO:0000313" key="2">
    <source>
        <dbReference type="EMBL" id="KAF2874517.1"/>
    </source>
</evidence>
<dbReference type="OrthoDB" id="3937309at2759"/>
<feature type="compositionally biased region" description="Basic and acidic residues" evidence="1">
    <location>
        <begin position="226"/>
        <end position="235"/>
    </location>
</feature>
<keyword evidence="3" id="KW-1185">Reference proteome</keyword>
<organism evidence="2 3">
    <name type="scientific">Massariosphaeria phaeospora</name>
    <dbReference type="NCBI Taxonomy" id="100035"/>
    <lineage>
        <taxon>Eukaryota</taxon>
        <taxon>Fungi</taxon>
        <taxon>Dikarya</taxon>
        <taxon>Ascomycota</taxon>
        <taxon>Pezizomycotina</taxon>
        <taxon>Dothideomycetes</taxon>
        <taxon>Pleosporomycetidae</taxon>
        <taxon>Pleosporales</taxon>
        <taxon>Pleosporales incertae sedis</taxon>
        <taxon>Massariosphaeria</taxon>
    </lineage>
</organism>
<accession>A0A7C8IA75</accession>
<name>A0A7C8IA75_9PLEO</name>
<evidence type="ECO:0000256" key="1">
    <source>
        <dbReference type="SAM" id="MobiDB-lite"/>
    </source>
</evidence>
<reference evidence="2 3" key="1">
    <citation type="submission" date="2020-01" db="EMBL/GenBank/DDBJ databases">
        <authorList>
            <consortium name="DOE Joint Genome Institute"/>
            <person name="Haridas S."/>
            <person name="Albert R."/>
            <person name="Binder M."/>
            <person name="Bloem J."/>
            <person name="Labutti K."/>
            <person name="Salamov A."/>
            <person name="Andreopoulos B."/>
            <person name="Baker S.E."/>
            <person name="Barry K."/>
            <person name="Bills G."/>
            <person name="Bluhm B.H."/>
            <person name="Cannon C."/>
            <person name="Castanera R."/>
            <person name="Culley D.E."/>
            <person name="Daum C."/>
            <person name="Ezra D."/>
            <person name="Gonzalez J.B."/>
            <person name="Henrissat B."/>
            <person name="Kuo A."/>
            <person name="Liang C."/>
            <person name="Lipzen A."/>
            <person name="Lutzoni F."/>
            <person name="Magnuson J."/>
            <person name="Mondo S."/>
            <person name="Nolan M."/>
            <person name="Ohm R."/>
            <person name="Pangilinan J."/>
            <person name="Park H.-J.H."/>
            <person name="Ramirez L."/>
            <person name="Alfaro M."/>
            <person name="Sun H."/>
            <person name="Tritt A."/>
            <person name="Yoshinaga Y."/>
            <person name="Zwiers L.-H.L."/>
            <person name="Turgeon B.G."/>
            <person name="Goodwin S.B."/>
            <person name="Spatafora J.W."/>
            <person name="Crous P.W."/>
            <person name="Grigoriev I.V."/>
        </authorList>
    </citation>
    <scope>NUCLEOTIDE SEQUENCE [LARGE SCALE GENOMIC DNA]</scope>
    <source>
        <strain evidence="2 3">CBS 611.86</strain>
    </source>
</reference>
<comment type="caution">
    <text evidence="2">The sequence shown here is derived from an EMBL/GenBank/DDBJ whole genome shotgun (WGS) entry which is preliminary data.</text>
</comment>
<feature type="region of interest" description="Disordered" evidence="1">
    <location>
        <begin position="34"/>
        <end position="57"/>
    </location>
</feature>
<feature type="compositionally biased region" description="Polar residues" evidence="1">
    <location>
        <begin position="34"/>
        <end position="49"/>
    </location>
</feature>
<protein>
    <submittedName>
        <fullName evidence="2">Uncharacterized protein</fullName>
    </submittedName>
</protein>
<dbReference type="Proteomes" id="UP000481861">
    <property type="component" value="Unassembled WGS sequence"/>
</dbReference>
<dbReference type="AlphaFoldDB" id="A0A7C8IA75"/>
<feature type="compositionally biased region" description="Basic and acidic residues" evidence="1">
    <location>
        <begin position="364"/>
        <end position="374"/>
    </location>
</feature>
<feature type="region of interest" description="Disordered" evidence="1">
    <location>
        <begin position="312"/>
        <end position="374"/>
    </location>
</feature>